<dbReference type="Proteomes" id="UP001189624">
    <property type="component" value="Chromosome 11"/>
</dbReference>
<sequence>MQQEDGVNEEQTTLKYSRDVCSFTRGILHKELVDYLKKHVENAKPAKHSVENQAMWLVRTTRKVYRRTLTHTAKPDNRNRFERMNNFTCKKTRILTYVNEIPQKFTHRESHSKFSKSLRIHDFEYVLTYPSVFFPRKRGINALTTGGTHAESSVAPLRK</sequence>
<proteinExistence type="predicted"/>
<reference evidence="1" key="1">
    <citation type="submission" date="2023-10" db="EMBL/GenBank/DDBJ databases">
        <authorList>
            <person name="Domelevo Entfellner J.-B."/>
        </authorList>
    </citation>
    <scope>NUCLEOTIDE SEQUENCE</scope>
</reference>
<dbReference type="EMBL" id="OY731408">
    <property type="protein sequence ID" value="CAJ1978943.1"/>
    <property type="molecule type" value="Genomic_DNA"/>
</dbReference>
<keyword evidence="2" id="KW-1185">Reference proteome</keyword>
<dbReference type="Gramene" id="rna-AYBTSS11_LOCUS31150">
    <property type="protein sequence ID" value="CAJ1978943.1"/>
    <property type="gene ID" value="gene-AYBTSS11_LOCUS31150"/>
</dbReference>
<accession>A0AA86W663</accession>
<protein>
    <submittedName>
        <fullName evidence="1">Uncharacterized protein</fullName>
    </submittedName>
</protein>
<dbReference type="AlphaFoldDB" id="A0AA86W663"/>
<name>A0AA86W663_9FABA</name>
<evidence type="ECO:0000313" key="2">
    <source>
        <dbReference type="Proteomes" id="UP001189624"/>
    </source>
</evidence>
<evidence type="ECO:0000313" key="1">
    <source>
        <dbReference type="EMBL" id="CAJ1978943.1"/>
    </source>
</evidence>
<organism evidence="1 2">
    <name type="scientific">Sphenostylis stenocarpa</name>
    <dbReference type="NCBI Taxonomy" id="92480"/>
    <lineage>
        <taxon>Eukaryota</taxon>
        <taxon>Viridiplantae</taxon>
        <taxon>Streptophyta</taxon>
        <taxon>Embryophyta</taxon>
        <taxon>Tracheophyta</taxon>
        <taxon>Spermatophyta</taxon>
        <taxon>Magnoliopsida</taxon>
        <taxon>eudicotyledons</taxon>
        <taxon>Gunneridae</taxon>
        <taxon>Pentapetalae</taxon>
        <taxon>rosids</taxon>
        <taxon>fabids</taxon>
        <taxon>Fabales</taxon>
        <taxon>Fabaceae</taxon>
        <taxon>Papilionoideae</taxon>
        <taxon>50 kb inversion clade</taxon>
        <taxon>NPAAA clade</taxon>
        <taxon>indigoferoid/millettioid clade</taxon>
        <taxon>Phaseoleae</taxon>
        <taxon>Sphenostylis</taxon>
    </lineage>
</organism>
<gene>
    <name evidence="1" type="ORF">AYBTSS11_LOCUS31150</name>
</gene>